<evidence type="ECO:0000256" key="2">
    <source>
        <dbReference type="ARBA" id="ARBA00022475"/>
    </source>
</evidence>
<keyword evidence="5 6" id="KW-0472">Membrane</keyword>
<dbReference type="AlphaFoldDB" id="A0A371XK23"/>
<keyword evidence="9" id="KW-1185">Reference proteome</keyword>
<organism evidence="8 9">
    <name type="scientific">Mesorhizobium denitrificans</name>
    <dbReference type="NCBI Taxonomy" id="2294114"/>
    <lineage>
        <taxon>Bacteria</taxon>
        <taxon>Pseudomonadati</taxon>
        <taxon>Pseudomonadota</taxon>
        <taxon>Alphaproteobacteria</taxon>
        <taxon>Hyphomicrobiales</taxon>
        <taxon>Phyllobacteriaceae</taxon>
        <taxon>Mesorhizobium</taxon>
    </lineage>
</organism>
<reference evidence="9" key="1">
    <citation type="submission" date="2018-08" db="EMBL/GenBank/DDBJ databases">
        <authorList>
            <person name="Im W.T."/>
        </authorList>
    </citation>
    <scope>NUCLEOTIDE SEQUENCE [LARGE SCALE GENOMIC DNA]</scope>
    <source>
        <strain evidence="9">LA-28</strain>
    </source>
</reference>
<feature type="domain" description="Type II secretion system protein GspF" evidence="7">
    <location>
        <begin position="187"/>
        <end position="315"/>
    </location>
</feature>
<dbReference type="Pfam" id="PF00482">
    <property type="entry name" value="T2SSF"/>
    <property type="match status" value="1"/>
</dbReference>
<feature type="transmembrane region" description="Helical" evidence="6">
    <location>
        <begin position="12"/>
        <end position="35"/>
    </location>
</feature>
<evidence type="ECO:0000256" key="1">
    <source>
        <dbReference type="ARBA" id="ARBA00004651"/>
    </source>
</evidence>
<evidence type="ECO:0000259" key="7">
    <source>
        <dbReference type="Pfam" id="PF00482"/>
    </source>
</evidence>
<dbReference type="Proteomes" id="UP000262379">
    <property type="component" value="Unassembled WGS sequence"/>
</dbReference>
<evidence type="ECO:0000313" key="8">
    <source>
        <dbReference type="EMBL" id="RFC69575.1"/>
    </source>
</evidence>
<feature type="transmembrane region" description="Helical" evidence="6">
    <location>
        <begin position="148"/>
        <end position="168"/>
    </location>
</feature>
<dbReference type="EMBL" id="QURN01000001">
    <property type="protein sequence ID" value="RFC69575.1"/>
    <property type="molecule type" value="Genomic_DNA"/>
</dbReference>
<protein>
    <submittedName>
        <fullName evidence="8">Type II secretion system F family protein</fullName>
    </submittedName>
</protein>
<evidence type="ECO:0000256" key="3">
    <source>
        <dbReference type="ARBA" id="ARBA00022692"/>
    </source>
</evidence>
<sequence length="337" mass="37119">MTSYVFSTLTDGSFLVSLFVAIAVFASLLSVFPSFGGNTLASRMKTVALEREELRNRQRSKLAEAEGRRRGLRIEESKGMRSIVDRLDLRRALADENTLAKLKIAGFRGNDPLNRFLFFRLVLPFLFFGGALFYVYGLGEFAEQAAPIRFFICVLAAYAGFYAPILYVNNRANKRKGSIQRAWPDALDLMLICVESGMSVEAALKKVSEEIGSQSIDLAEELVLTTAELSFLQERRQAYDNLSSRTGVEAVKSVAQALIQAERYGTPVAHALRVLAQESREARLTAAEKKAAALPPKLTVPMILFFLPVLFLIILGPAGMQISAQGGFSGMMNSAPR</sequence>
<feature type="transmembrane region" description="Helical" evidence="6">
    <location>
        <begin position="117"/>
        <end position="136"/>
    </location>
</feature>
<comment type="caution">
    <text evidence="8">The sequence shown here is derived from an EMBL/GenBank/DDBJ whole genome shotgun (WGS) entry which is preliminary data.</text>
</comment>
<name>A0A371XK23_9HYPH</name>
<evidence type="ECO:0000313" key="9">
    <source>
        <dbReference type="Proteomes" id="UP000262379"/>
    </source>
</evidence>
<keyword evidence="4 6" id="KW-1133">Transmembrane helix</keyword>
<dbReference type="PANTHER" id="PTHR35007">
    <property type="entry name" value="INTEGRAL MEMBRANE PROTEIN-RELATED"/>
    <property type="match status" value="1"/>
</dbReference>
<evidence type="ECO:0000256" key="5">
    <source>
        <dbReference type="ARBA" id="ARBA00023136"/>
    </source>
</evidence>
<comment type="subcellular location">
    <subcellularLocation>
        <location evidence="1">Cell membrane</location>
        <topology evidence="1">Multi-pass membrane protein</topology>
    </subcellularLocation>
</comment>
<keyword evidence="2" id="KW-1003">Cell membrane</keyword>
<dbReference type="GO" id="GO:0005886">
    <property type="term" value="C:plasma membrane"/>
    <property type="evidence" value="ECO:0007669"/>
    <property type="project" value="UniProtKB-SubCell"/>
</dbReference>
<dbReference type="PANTHER" id="PTHR35007:SF2">
    <property type="entry name" value="PILUS ASSEMBLE PROTEIN"/>
    <property type="match status" value="1"/>
</dbReference>
<evidence type="ECO:0000256" key="4">
    <source>
        <dbReference type="ARBA" id="ARBA00022989"/>
    </source>
</evidence>
<accession>A0A371XK23</accession>
<gene>
    <name evidence="8" type="ORF">DY251_02285</name>
</gene>
<evidence type="ECO:0000256" key="6">
    <source>
        <dbReference type="SAM" id="Phobius"/>
    </source>
</evidence>
<keyword evidence="3 6" id="KW-0812">Transmembrane</keyword>
<dbReference type="RefSeq" id="WP_116622196.1">
    <property type="nucleotide sequence ID" value="NZ_QURN01000001.1"/>
</dbReference>
<proteinExistence type="predicted"/>
<dbReference type="InterPro" id="IPR018076">
    <property type="entry name" value="T2SS_GspF_dom"/>
</dbReference>
<feature type="transmembrane region" description="Helical" evidence="6">
    <location>
        <begin position="298"/>
        <end position="322"/>
    </location>
</feature>